<dbReference type="STRING" id="623744.A0A553PZ42"/>
<dbReference type="EMBL" id="SRMA01026520">
    <property type="protein sequence ID" value="TRY82948.1"/>
    <property type="molecule type" value="Genomic_DNA"/>
</dbReference>
<dbReference type="OrthoDB" id="8411064at2759"/>
<keyword evidence="1" id="KW-0479">Metal-binding</keyword>
<dbReference type="SMART" id="SM00980">
    <property type="entry name" value="THAP"/>
    <property type="match status" value="1"/>
</dbReference>
<evidence type="ECO:0000313" key="7">
    <source>
        <dbReference type="EMBL" id="TRY82948.1"/>
    </source>
</evidence>
<sequence length="244" mass="28574">MATRRCMFGCQGESPLFTLPKDKTLRQKWLDFIFGANPPPKKVCYVCTRHFTDDCFLNKSLFDTGLISRLSLKDRAIPSLKSTPSEPAKKEDLLHDLLEMENEKNFASEECKYSIKMLRKRAREESPSPELENTAAATPTFRCSEPDQNTELLDPAAKRPCCCQTYSKILSFLERRFEAEHCLREEEMTLRREELEVQRSKIALEQERFGAEKLERERRFELESQERQVILDLLKEKVLKKEQN</sequence>
<evidence type="ECO:0000256" key="1">
    <source>
        <dbReference type="ARBA" id="ARBA00022723"/>
    </source>
</evidence>
<keyword evidence="3" id="KW-0862">Zinc</keyword>
<evidence type="ECO:0000256" key="4">
    <source>
        <dbReference type="ARBA" id="ARBA00023125"/>
    </source>
</evidence>
<dbReference type="Proteomes" id="UP000316079">
    <property type="component" value="Unassembled WGS sequence"/>
</dbReference>
<dbReference type="AlphaFoldDB" id="A0A553PZ42"/>
<dbReference type="Pfam" id="PF05485">
    <property type="entry name" value="THAP"/>
    <property type="match status" value="1"/>
</dbReference>
<dbReference type="PANTHER" id="PTHR37558">
    <property type="entry name" value="HTH CENPB-TYPE DOMAIN-CONTAINING PROTEIN"/>
    <property type="match status" value="1"/>
</dbReference>
<keyword evidence="2 5" id="KW-0863">Zinc-finger</keyword>
<dbReference type="GO" id="GO:0008270">
    <property type="term" value="F:zinc ion binding"/>
    <property type="evidence" value="ECO:0007669"/>
    <property type="project" value="UniProtKB-KW"/>
</dbReference>
<evidence type="ECO:0000256" key="3">
    <source>
        <dbReference type="ARBA" id="ARBA00022833"/>
    </source>
</evidence>
<dbReference type="SUPFAM" id="SSF57716">
    <property type="entry name" value="Glucocorticoid receptor-like (DNA-binding domain)"/>
    <property type="match status" value="1"/>
</dbReference>
<evidence type="ECO:0000313" key="8">
    <source>
        <dbReference type="Proteomes" id="UP000316079"/>
    </source>
</evidence>
<dbReference type="PROSITE" id="PS50950">
    <property type="entry name" value="ZF_THAP"/>
    <property type="match status" value="1"/>
</dbReference>
<proteinExistence type="predicted"/>
<evidence type="ECO:0000256" key="2">
    <source>
        <dbReference type="ARBA" id="ARBA00022771"/>
    </source>
</evidence>
<comment type="caution">
    <text evidence="7">The sequence shown here is derived from an EMBL/GenBank/DDBJ whole genome shotgun (WGS) entry which is preliminary data.</text>
</comment>
<protein>
    <recommendedName>
        <fullName evidence="6">THAP-type domain-containing protein</fullName>
    </recommendedName>
</protein>
<organism evidence="7 8">
    <name type="scientific">Danionella cerebrum</name>
    <dbReference type="NCBI Taxonomy" id="2873325"/>
    <lineage>
        <taxon>Eukaryota</taxon>
        <taxon>Metazoa</taxon>
        <taxon>Chordata</taxon>
        <taxon>Craniata</taxon>
        <taxon>Vertebrata</taxon>
        <taxon>Euteleostomi</taxon>
        <taxon>Actinopterygii</taxon>
        <taxon>Neopterygii</taxon>
        <taxon>Teleostei</taxon>
        <taxon>Ostariophysi</taxon>
        <taxon>Cypriniformes</taxon>
        <taxon>Danionidae</taxon>
        <taxon>Danioninae</taxon>
        <taxon>Danionella</taxon>
    </lineage>
</organism>
<name>A0A553PZ42_9TELE</name>
<evidence type="ECO:0000256" key="5">
    <source>
        <dbReference type="PROSITE-ProRule" id="PRU00309"/>
    </source>
</evidence>
<gene>
    <name evidence="7" type="ORF">DNTS_009621</name>
</gene>
<feature type="domain" description="THAP-type" evidence="6">
    <location>
        <begin position="1"/>
        <end position="81"/>
    </location>
</feature>
<keyword evidence="4 5" id="KW-0238">DNA-binding</keyword>
<dbReference type="InterPro" id="IPR006612">
    <property type="entry name" value="THAP_Znf"/>
</dbReference>
<dbReference type="GO" id="GO:0003677">
    <property type="term" value="F:DNA binding"/>
    <property type="evidence" value="ECO:0007669"/>
    <property type="project" value="UniProtKB-UniRule"/>
</dbReference>
<evidence type="ECO:0000259" key="6">
    <source>
        <dbReference type="PROSITE" id="PS50950"/>
    </source>
</evidence>
<dbReference type="SMART" id="SM00692">
    <property type="entry name" value="DM3"/>
    <property type="match status" value="1"/>
</dbReference>
<keyword evidence="8" id="KW-1185">Reference proteome</keyword>
<reference evidence="7 8" key="1">
    <citation type="journal article" date="2019" name="Sci. Data">
        <title>Hybrid genome assembly and annotation of Danionella translucida.</title>
        <authorList>
            <person name="Kadobianskyi M."/>
            <person name="Schulze L."/>
            <person name="Schuelke M."/>
            <person name="Judkewitz B."/>
        </authorList>
    </citation>
    <scope>NUCLEOTIDE SEQUENCE [LARGE SCALE GENOMIC DNA]</scope>
    <source>
        <strain evidence="7 8">Bolton</strain>
    </source>
</reference>
<dbReference type="PANTHER" id="PTHR37558:SF1">
    <property type="entry name" value="HTH CENPB-TYPE DOMAIN-CONTAINING PROTEIN"/>
    <property type="match status" value="1"/>
</dbReference>
<accession>A0A553PZ42</accession>